<reference evidence="2 3" key="1">
    <citation type="submission" date="2022-10" db="EMBL/GenBank/DDBJ databases">
        <title>Alteromonas sp. chi3 Genome sequencing.</title>
        <authorList>
            <person name="Park S."/>
        </authorList>
    </citation>
    <scope>NUCLEOTIDE SEQUENCE [LARGE SCALE GENOMIC DNA]</scope>
    <source>
        <strain evidence="3">chi3</strain>
    </source>
</reference>
<proteinExistence type="predicted"/>
<dbReference type="EMBL" id="JAQQXP010000001">
    <property type="protein sequence ID" value="MDC8831210.1"/>
    <property type="molecule type" value="Genomic_DNA"/>
</dbReference>
<dbReference type="Gene3D" id="3.40.50.1820">
    <property type="entry name" value="alpha/beta hydrolase"/>
    <property type="match status" value="1"/>
</dbReference>
<evidence type="ECO:0000313" key="3">
    <source>
        <dbReference type="Proteomes" id="UP001218788"/>
    </source>
</evidence>
<name>A0ABT5L2E0_9ALTE</name>
<accession>A0ABT5L2E0</accession>
<dbReference type="SUPFAM" id="SSF53474">
    <property type="entry name" value="alpha/beta-Hydrolases"/>
    <property type="match status" value="1"/>
</dbReference>
<keyword evidence="1 2" id="KW-0378">Hydrolase</keyword>
<dbReference type="Proteomes" id="UP001218788">
    <property type="component" value="Unassembled WGS sequence"/>
</dbReference>
<evidence type="ECO:0000256" key="1">
    <source>
        <dbReference type="ARBA" id="ARBA00022801"/>
    </source>
</evidence>
<sequence>MRVIFSHGKESGPWGSKIKYLAGIAEAMGCQVDSIDYTDTVDPELRVKHLLTTMPQDDPEVLLVGSSMGGYVSLVAALEQPVKGIFLLAPAVGMPGYKVQDFPVACPVTCVHGWQDEIIPAENVLAFAKKQNATLHLIPGDHRLNHSLKAVGVVFKQFLFERLTE</sequence>
<protein>
    <submittedName>
        <fullName evidence="2">Alpha/beta hydrolase</fullName>
    </submittedName>
</protein>
<organism evidence="2 3">
    <name type="scientific">Alteromonas gilva</name>
    <dbReference type="NCBI Taxonomy" id="2987522"/>
    <lineage>
        <taxon>Bacteria</taxon>
        <taxon>Pseudomonadati</taxon>
        <taxon>Pseudomonadota</taxon>
        <taxon>Gammaproteobacteria</taxon>
        <taxon>Alteromonadales</taxon>
        <taxon>Alteromonadaceae</taxon>
        <taxon>Alteromonas/Salinimonas group</taxon>
        <taxon>Alteromonas</taxon>
    </lineage>
</organism>
<comment type="caution">
    <text evidence="2">The sequence shown here is derived from an EMBL/GenBank/DDBJ whole genome shotgun (WGS) entry which is preliminary data.</text>
</comment>
<dbReference type="InterPro" id="IPR052382">
    <property type="entry name" value="ABHD10_acyl-thioesterase"/>
</dbReference>
<dbReference type="InterPro" id="IPR029058">
    <property type="entry name" value="AB_hydrolase_fold"/>
</dbReference>
<dbReference type="PANTHER" id="PTHR16138:SF7">
    <property type="entry name" value="PALMITOYL-PROTEIN THIOESTERASE ABHD10, MITOCHONDRIAL"/>
    <property type="match status" value="1"/>
</dbReference>
<dbReference type="Pfam" id="PF05728">
    <property type="entry name" value="UPF0227"/>
    <property type="match status" value="1"/>
</dbReference>
<dbReference type="InterPro" id="IPR008886">
    <property type="entry name" value="UPF0227/Esterase_YqiA"/>
</dbReference>
<gene>
    <name evidence="2" type="ORF">OIK42_10600</name>
</gene>
<keyword evidence="3" id="KW-1185">Reference proteome</keyword>
<dbReference type="RefSeq" id="WP_273640373.1">
    <property type="nucleotide sequence ID" value="NZ_JAQQXP010000001.1"/>
</dbReference>
<dbReference type="PANTHER" id="PTHR16138">
    <property type="entry name" value="MYCOPHENOLIC ACID ACYL-GLUCURONIDE ESTERASE, MITOCHONDRIAL"/>
    <property type="match status" value="1"/>
</dbReference>
<dbReference type="GO" id="GO:0016787">
    <property type="term" value="F:hydrolase activity"/>
    <property type="evidence" value="ECO:0007669"/>
    <property type="project" value="UniProtKB-KW"/>
</dbReference>
<evidence type="ECO:0000313" key="2">
    <source>
        <dbReference type="EMBL" id="MDC8831210.1"/>
    </source>
</evidence>